<organism evidence="4 5">
    <name type="scientific">Juglans regia</name>
    <name type="common">English walnut</name>
    <dbReference type="NCBI Taxonomy" id="51240"/>
    <lineage>
        <taxon>Eukaryota</taxon>
        <taxon>Viridiplantae</taxon>
        <taxon>Streptophyta</taxon>
        <taxon>Embryophyta</taxon>
        <taxon>Tracheophyta</taxon>
        <taxon>Spermatophyta</taxon>
        <taxon>Magnoliopsida</taxon>
        <taxon>eudicotyledons</taxon>
        <taxon>Gunneridae</taxon>
        <taxon>Pentapetalae</taxon>
        <taxon>rosids</taxon>
        <taxon>fabids</taxon>
        <taxon>Fagales</taxon>
        <taxon>Juglandaceae</taxon>
        <taxon>Juglans</taxon>
    </lineage>
</organism>
<dbReference type="PANTHER" id="PTHR43116:SF4">
    <property type="entry name" value="PEPTIDE CHAIN RELEASE FACTOR PRFB3, CHLOROPLASTIC"/>
    <property type="match status" value="1"/>
</dbReference>
<proteinExistence type="inferred from homology"/>
<evidence type="ECO:0000259" key="3">
    <source>
        <dbReference type="SMART" id="SM00937"/>
    </source>
</evidence>
<feature type="chain" id="PRO_5032853380" description="Peptide chain release factor domain-containing protein" evidence="2">
    <location>
        <begin position="25"/>
        <end position="436"/>
    </location>
</feature>
<dbReference type="InterPro" id="IPR045853">
    <property type="entry name" value="Pep_chain_release_fac_I_sf"/>
</dbReference>
<feature type="signal peptide" evidence="2">
    <location>
        <begin position="1"/>
        <end position="24"/>
    </location>
</feature>
<dbReference type="Pfam" id="PF00472">
    <property type="entry name" value="RF-1"/>
    <property type="match status" value="1"/>
</dbReference>
<dbReference type="SUPFAM" id="SSF75620">
    <property type="entry name" value="Release factor"/>
    <property type="match status" value="1"/>
</dbReference>
<evidence type="ECO:0000313" key="5">
    <source>
        <dbReference type="Proteomes" id="UP000619265"/>
    </source>
</evidence>
<comment type="caution">
    <text evidence="4">The sequence shown here is derived from an EMBL/GenBank/DDBJ whole genome shotgun (WGS) entry which is preliminary data.</text>
</comment>
<dbReference type="Gene3D" id="3.30.70.1660">
    <property type="match status" value="1"/>
</dbReference>
<evidence type="ECO:0000256" key="1">
    <source>
        <dbReference type="ARBA" id="ARBA00010835"/>
    </source>
</evidence>
<gene>
    <name evidence="4" type="ORF">F2P56_006121</name>
</gene>
<feature type="domain" description="Peptide chain release factor" evidence="3">
    <location>
        <begin position="162"/>
        <end position="273"/>
    </location>
</feature>
<accession>A0A833XQJ4</accession>
<reference evidence="4" key="1">
    <citation type="submission" date="2015-10" db="EMBL/GenBank/DDBJ databases">
        <authorList>
            <person name="Martinez-Garcia P.J."/>
            <person name="Crepeau M.W."/>
            <person name="Puiu D."/>
            <person name="Gonzalez-Ibeas D."/>
            <person name="Whalen J."/>
            <person name="Stevens K."/>
            <person name="Paul R."/>
            <person name="Butterfield T."/>
            <person name="Britton M."/>
            <person name="Reagan R."/>
            <person name="Chakraborty S."/>
            <person name="Walawage S.L."/>
            <person name="Vasquez-Gross H.A."/>
            <person name="Cardeno C."/>
            <person name="Famula R."/>
            <person name="Pratt K."/>
            <person name="Kuruganti S."/>
            <person name="Aradhya M.K."/>
            <person name="Leslie C.A."/>
            <person name="Dandekar A.M."/>
            <person name="Salzberg S.L."/>
            <person name="Wegrzyn J.L."/>
            <person name="Langley C.H."/>
            <person name="Neale D.B."/>
        </authorList>
    </citation>
    <scope>NUCLEOTIDE SEQUENCE</scope>
    <source>
        <tissue evidence="4">Leaves</tissue>
    </source>
</reference>
<dbReference type="InterPro" id="IPR000352">
    <property type="entry name" value="Pep_chain_release_fac_I"/>
</dbReference>
<reference evidence="4" key="2">
    <citation type="submission" date="2020-03" db="EMBL/GenBank/DDBJ databases">
        <title>Walnut 2.0.</title>
        <authorList>
            <person name="Marrano A."/>
            <person name="Britton M."/>
            <person name="Zimin A.V."/>
            <person name="Zaini P.A."/>
            <person name="Workman R."/>
            <person name="Puiu D."/>
            <person name="Bianco L."/>
            <person name="Allen B.J."/>
            <person name="Troggio M."/>
            <person name="Leslie C.A."/>
            <person name="Timp W."/>
            <person name="Dendekar A."/>
            <person name="Salzberg S.L."/>
            <person name="Neale D.B."/>
        </authorList>
    </citation>
    <scope>NUCLEOTIDE SEQUENCE</scope>
    <source>
        <tissue evidence="4">Leaves</tissue>
    </source>
</reference>
<sequence>IPFRKKVSPASSFVLFLIMAKMWAESVCVSKATSSAALGSTWETSSSRMTHPRSDIQLFSYAPIRASHSVDDNNKAYKQLGLSSLKKKIEDAVIRAEMFTPTALEVEEARWSKQEEMIRDSNLWDDPARSDRILVKLADVAKVVDSLKDLTFKAEEAKLITELADMNDINCGLFRQAYNASLDVSKFLDHYRMSKLLKEPYDLEGACVIINAGSGGIYPKIWAEQLLSMYAKWAKKQGYKGRVVEKCSSKNGGIKSAMIEFESECAYGYLSGERGVHSLIGSQNGCILREASAVCVDIVPLFLKTTYDLQIDDVDLVVSSSSIDQSGTEPAICIQHIPTGIKVQSSAERSRFANKIKALNRLKAKLLVIAREQGVSSVTSIKRDAIVKLWQKETRRYVSHPFKLVQDVKTGIELSDLDSVLDGNIEPFIEAHINMR</sequence>
<comment type="similarity">
    <text evidence="1">Belongs to the prokaryotic/mitochondrial release factor family.</text>
</comment>
<dbReference type="AlphaFoldDB" id="A0A833XQJ4"/>
<evidence type="ECO:0000256" key="2">
    <source>
        <dbReference type="SAM" id="SignalP"/>
    </source>
</evidence>
<keyword evidence="2" id="KW-0732">Signal</keyword>
<dbReference type="InterPro" id="IPR005139">
    <property type="entry name" value="PCRF"/>
</dbReference>
<dbReference type="PANTHER" id="PTHR43116">
    <property type="entry name" value="PEPTIDE CHAIN RELEASE FACTOR 2"/>
    <property type="match status" value="1"/>
</dbReference>
<name>A0A833XQJ4_JUGRE</name>
<dbReference type="EMBL" id="LIHL02000003">
    <property type="protein sequence ID" value="KAF5474206.1"/>
    <property type="molecule type" value="Genomic_DNA"/>
</dbReference>
<protein>
    <recommendedName>
        <fullName evidence="3">Peptide chain release factor domain-containing protein</fullName>
    </recommendedName>
</protein>
<dbReference type="GO" id="GO:0003747">
    <property type="term" value="F:translation release factor activity"/>
    <property type="evidence" value="ECO:0007669"/>
    <property type="project" value="InterPro"/>
</dbReference>
<dbReference type="Pfam" id="PF03462">
    <property type="entry name" value="PCRF"/>
    <property type="match status" value="1"/>
</dbReference>
<dbReference type="Gene3D" id="3.30.160.20">
    <property type="match status" value="1"/>
</dbReference>
<dbReference type="Gramene" id="Jr03_05300_p1">
    <property type="protein sequence ID" value="cds.Jr03_05300_p1"/>
    <property type="gene ID" value="Jr03_05300"/>
</dbReference>
<feature type="non-terminal residue" evidence="4">
    <location>
        <position position="436"/>
    </location>
</feature>
<dbReference type="GO" id="GO:0005737">
    <property type="term" value="C:cytoplasm"/>
    <property type="evidence" value="ECO:0007669"/>
    <property type="project" value="UniProtKB-ARBA"/>
</dbReference>
<evidence type="ECO:0000313" key="4">
    <source>
        <dbReference type="EMBL" id="KAF5474206.1"/>
    </source>
</evidence>
<dbReference type="SMART" id="SM00937">
    <property type="entry name" value="PCRF"/>
    <property type="match status" value="1"/>
</dbReference>
<dbReference type="Proteomes" id="UP000619265">
    <property type="component" value="Unassembled WGS sequence"/>
</dbReference>